<dbReference type="WormBase" id="SRAE_X000254300">
    <property type="protein sequence ID" value="SRP04815"/>
    <property type="gene ID" value="WBGene00268130"/>
</dbReference>
<dbReference type="CTD" id="36385624"/>
<reference evidence="2" key="1">
    <citation type="submission" date="2014-09" db="EMBL/GenBank/DDBJ databases">
        <authorList>
            <person name="Aslett A.Martin."/>
        </authorList>
    </citation>
    <scope>NUCLEOTIDE SEQUENCE</scope>
    <source>
        <strain evidence="2">ED321 Heterogonic</strain>
    </source>
</reference>
<dbReference type="WBParaSite" id="SRAE_X000254300.1">
    <property type="protein sequence ID" value="SRAE_X000254300.1"/>
    <property type="gene ID" value="WBGene00268130"/>
</dbReference>
<keyword evidence="1" id="KW-0175">Coiled coil</keyword>
<feature type="coiled-coil region" evidence="1">
    <location>
        <begin position="388"/>
        <end position="436"/>
    </location>
</feature>
<reference evidence="3" key="2">
    <citation type="submission" date="2014-09" db="EMBL/GenBank/DDBJ databases">
        <authorList>
            <person name="Martin A.A."/>
        </authorList>
    </citation>
    <scope>NUCLEOTIDE SEQUENCE</scope>
    <source>
        <strain evidence="3">ED321</strain>
    </source>
</reference>
<evidence type="ECO:0000313" key="3">
    <source>
        <dbReference type="Proteomes" id="UP000035682"/>
    </source>
</evidence>
<evidence type="ECO:0000313" key="4">
    <source>
        <dbReference type="WBParaSite" id="SRAE_X000254300.1"/>
    </source>
</evidence>
<keyword evidence="3" id="KW-1185">Reference proteome</keyword>
<feature type="coiled-coil region" evidence="1">
    <location>
        <begin position="259"/>
        <end position="293"/>
    </location>
</feature>
<protein>
    <submittedName>
        <fullName evidence="2 4">Uncharacterized protein</fullName>
    </submittedName>
</protein>
<dbReference type="EMBL" id="LN609401">
    <property type="protein sequence ID" value="CEF60760.1"/>
    <property type="molecule type" value="Genomic_DNA"/>
</dbReference>
<accession>A0A090KTE3</accession>
<proteinExistence type="predicted"/>
<reference evidence="4" key="3">
    <citation type="submission" date="2020-12" db="UniProtKB">
        <authorList>
            <consortium name="WormBaseParasite"/>
        </authorList>
    </citation>
    <scope>IDENTIFICATION</scope>
</reference>
<evidence type="ECO:0000313" key="5">
    <source>
        <dbReference type="WormBase" id="SRAE_X000254300"/>
    </source>
</evidence>
<evidence type="ECO:0000256" key="1">
    <source>
        <dbReference type="SAM" id="Coils"/>
    </source>
</evidence>
<feature type="coiled-coil region" evidence="1">
    <location>
        <begin position="461"/>
        <end position="506"/>
    </location>
</feature>
<gene>
    <name evidence="2 4 5" type="ORF">SRAE_X000254300</name>
</gene>
<evidence type="ECO:0000313" key="2">
    <source>
        <dbReference type="EMBL" id="CEF60760.1"/>
    </source>
</evidence>
<organism evidence="2">
    <name type="scientific">Strongyloides ratti</name>
    <name type="common">Parasitic roundworm</name>
    <dbReference type="NCBI Taxonomy" id="34506"/>
    <lineage>
        <taxon>Eukaryota</taxon>
        <taxon>Metazoa</taxon>
        <taxon>Ecdysozoa</taxon>
        <taxon>Nematoda</taxon>
        <taxon>Chromadorea</taxon>
        <taxon>Rhabditida</taxon>
        <taxon>Tylenchina</taxon>
        <taxon>Panagrolaimomorpha</taxon>
        <taxon>Strongyloidoidea</taxon>
        <taxon>Strongyloididae</taxon>
        <taxon>Strongyloides</taxon>
    </lineage>
</organism>
<name>A0A090KTE3_STRRB</name>
<dbReference type="RefSeq" id="XP_024499969.1">
    <property type="nucleotide sequence ID" value="XM_024645714.1"/>
</dbReference>
<dbReference type="Proteomes" id="UP000035682">
    <property type="component" value="Unplaced"/>
</dbReference>
<dbReference type="AlphaFoldDB" id="A0A090KTE3"/>
<sequence>MEKIKDLKIKILLELDEVYQNSITYKKLIEDDLKKYLDLKKKSNKNISNLKYYNNIHIPPLNEIQKKYNLILEENIILKEELLTLENNIIHEKKVLDNILSASFKCENQKFSYNKKVYKEDFNKFERHKEYIKKEIENGKINLDKICLKRKLTDEVINRMVDDIKNAIRIVYLVSSNMKIAQKSSNKIFQFSKTNALEKKILLFENLSYEEENDNWLLFTERYIKYTFVDYTDNKNFQSFYQMKINEMYKKKDIYLLILKMIEEVLTKDKKKLIDLKENIKKYDKLFEEENNKLKLSIVPDVFSNNYIYDKFVIQNVEEELYIASNKLKIQKEWIKGCKSFICEISLSLIKSKNIIYNNENITFSNKLNNDSLEKSYVKQVYSCYNQIKKLKKEIRIIRRSILAKKNEIFLLNEKLEELEIIVKELEKKEKTYDKSFFTLSTIPDLENKIFKENNIEKINNNKELENLRMLYENNKNYTNQTKIKIEDLKNDINKIDNLIKEEKTLYLKNSTQFQQIEKKLIIQKQQQPFSIIINYYNNLKQEKSLLLKNISCLEKDLLKVSEVRMNIIKKTIN</sequence>
<dbReference type="GeneID" id="36385624"/>